<comment type="catalytic activity">
    <reaction evidence="1 11">
        <text>Hydrolysis of terminal, non-reducing beta-D-glucosyl residues with release of beta-D-glucose.</text>
        <dbReference type="EC" id="3.2.1.21"/>
    </reaction>
</comment>
<reference evidence="12 13" key="1">
    <citation type="submission" date="2009-06" db="EMBL/GenBank/DDBJ databases">
        <title>Complete sequence of Thermotogales bacterium TBF 19.5.1.</title>
        <authorList>
            <consortium name="US DOE Joint Genome Institute"/>
            <person name="Lucas S."/>
            <person name="Copeland A."/>
            <person name="Lapidus A."/>
            <person name="Glavina del Rio T."/>
            <person name="Tice H."/>
            <person name="Bruce D."/>
            <person name="Goodwin L."/>
            <person name="Pitluck S."/>
            <person name="Chertkov O."/>
            <person name="Brettin T."/>
            <person name="Detter J.C."/>
            <person name="Han C."/>
            <person name="Schmutz J."/>
            <person name="Larimer F."/>
            <person name="Land M."/>
            <person name="Hauser L."/>
            <person name="Kyrpides N."/>
            <person name="Ovchinnikova G."/>
            <person name="Noll K."/>
        </authorList>
    </citation>
    <scope>NUCLEOTIDE SEQUENCE [LARGE SCALE GENOMIC DNA]</scope>
    <source>
        <strain evidence="13">ATCC BAA-1733 / DSM 21960 / TBF 19.5.1</strain>
    </source>
</reference>
<dbReference type="InterPro" id="IPR001360">
    <property type="entry name" value="Glyco_hydro_1"/>
</dbReference>
<dbReference type="GO" id="GO:0030245">
    <property type="term" value="P:cellulose catabolic process"/>
    <property type="evidence" value="ECO:0007669"/>
    <property type="project" value="UniProtKB-KW"/>
</dbReference>
<dbReference type="eggNOG" id="COG2723">
    <property type="taxonomic scope" value="Bacteria"/>
</dbReference>
<evidence type="ECO:0000256" key="3">
    <source>
        <dbReference type="ARBA" id="ARBA00010838"/>
    </source>
</evidence>
<dbReference type="Proteomes" id="UP000002382">
    <property type="component" value="Chromosome"/>
</dbReference>
<dbReference type="EMBL" id="CP001634">
    <property type="protein sequence ID" value="ACR79740.1"/>
    <property type="molecule type" value="Genomic_DNA"/>
</dbReference>
<dbReference type="KEGG" id="kol:Kole_1034"/>
<feature type="binding site" evidence="10">
    <location>
        <position position="303"/>
    </location>
    <ligand>
        <name>substrate</name>
    </ligand>
</feature>
<dbReference type="RefSeq" id="WP_015868401.1">
    <property type="nucleotide sequence ID" value="NC_012785.1"/>
</dbReference>
<dbReference type="SUPFAM" id="SSF51445">
    <property type="entry name" value="(Trans)glycosidases"/>
    <property type="match status" value="1"/>
</dbReference>
<dbReference type="PANTHER" id="PTHR10353:SF36">
    <property type="entry name" value="LP05116P"/>
    <property type="match status" value="1"/>
</dbReference>
<dbReference type="FunFam" id="3.20.20.80:FF:000004">
    <property type="entry name" value="Beta-glucosidase 6-phospho-beta-glucosidase"/>
    <property type="match status" value="1"/>
</dbReference>
<evidence type="ECO:0000256" key="4">
    <source>
        <dbReference type="ARBA" id="ARBA00012744"/>
    </source>
</evidence>
<comment type="pathway">
    <text evidence="2">Glycan metabolism; cellulose degradation.</text>
</comment>
<feature type="binding site" evidence="10">
    <location>
        <begin position="412"/>
        <end position="413"/>
    </location>
    <ligand>
        <name>substrate</name>
    </ligand>
</feature>
<dbReference type="PRINTS" id="PR00131">
    <property type="entry name" value="GLHYDRLASE1"/>
</dbReference>
<dbReference type="NCBIfam" id="TIGR03356">
    <property type="entry name" value="BGL"/>
    <property type="match status" value="1"/>
</dbReference>
<dbReference type="InterPro" id="IPR017853">
    <property type="entry name" value="GH"/>
</dbReference>
<feature type="binding site" evidence="10">
    <location>
        <position position="405"/>
    </location>
    <ligand>
        <name>substrate</name>
    </ligand>
</feature>
<dbReference type="InterPro" id="IPR017736">
    <property type="entry name" value="Glyco_hydro_1_beta-glucosidase"/>
</dbReference>
<gene>
    <name evidence="12" type="ordered locus">Kole_1034</name>
</gene>
<comment type="similarity">
    <text evidence="3 11">Belongs to the glycosyl hydrolase 1 family.</text>
</comment>
<dbReference type="OrthoDB" id="2339329at2"/>
<evidence type="ECO:0000256" key="7">
    <source>
        <dbReference type="ARBA" id="ARBA00023277"/>
    </source>
</evidence>
<dbReference type="EC" id="3.2.1.21" evidence="4 11"/>
<name>C5CHI5_KOSOT</name>
<dbReference type="STRING" id="521045.Kole_1034"/>
<reference evidence="12 13" key="2">
    <citation type="journal article" date="2011" name="J. Bacteriol.">
        <title>Genome Sequence of Kosmotoga olearia Strain TBF 19.5.1, a Thermophilic Bacterium with a Wide Growth Temperature Range, Isolated from the Troll B Oil Platform in the North Sea.</title>
        <authorList>
            <person name="Swithers K.S."/>
            <person name="Dipippo J.L."/>
            <person name="Bruce D.C."/>
            <person name="Detter C."/>
            <person name="Tapia R."/>
            <person name="Han S."/>
            <person name="Goodwin L.A."/>
            <person name="Han J."/>
            <person name="Woyke T."/>
            <person name="Pitluck S."/>
            <person name="Pennacchio L."/>
            <person name="Nolan M."/>
            <person name="Mikhailova N."/>
            <person name="Land M.L."/>
            <person name="Nesbo C.L."/>
            <person name="Gogarten J.P."/>
            <person name="Noll K.M."/>
        </authorList>
    </citation>
    <scope>NUCLEOTIDE SEQUENCE [LARGE SCALE GENOMIC DNA]</scope>
    <source>
        <strain evidence="13">ATCC BAA-1733 / DSM 21960 / TBF 19.5.1</strain>
    </source>
</reference>
<evidence type="ECO:0000256" key="2">
    <source>
        <dbReference type="ARBA" id="ARBA00004987"/>
    </source>
</evidence>
<evidence type="ECO:0000256" key="8">
    <source>
        <dbReference type="ARBA" id="ARBA00023295"/>
    </source>
</evidence>
<evidence type="ECO:0000256" key="10">
    <source>
        <dbReference type="PIRSR" id="PIRSR617736-2"/>
    </source>
</evidence>
<evidence type="ECO:0000256" key="11">
    <source>
        <dbReference type="RuleBase" id="RU361175"/>
    </source>
</evidence>
<dbReference type="HOGENOM" id="CLU_001859_1_3_0"/>
<organism evidence="12 13">
    <name type="scientific">Kosmotoga olearia (strain ATCC BAA-1733 / DSM 21960 / TBF 19.5.1)</name>
    <dbReference type="NCBI Taxonomy" id="521045"/>
    <lineage>
        <taxon>Bacteria</taxon>
        <taxon>Thermotogati</taxon>
        <taxon>Thermotogota</taxon>
        <taxon>Thermotogae</taxon>
        <taxon>Kosmotogales</taxon>
        <taxon>Kosmotogaceae</taxon>
        <taxon>Kosmotoga</taxon>
    </lineage>
</organism>
<dbReference type="CAZy" id="GH1">
    <property type="family name" value="Glycoside Hydrolase Family 1"/>
</dbReference>
<dbReference type="Gene3D" id="3.20.20.80">
    <property type="entry name" value="Glycosidases"/>
    <property type="match status" value="1"/>
</dbReference>
<accession>C5CHI5</accession>
<keyword evidence="7" id="KW-0119">Carbohydrate metabolism</keyword>
<dbReference type="PANTHER" id="PTHR10353">
    <property type="entry name" value="GLYCOSYL HYDROLASE"/>
    <property type="match status" value="1"/>
</dbReference>
<feature type="binding site" evidence="10">
    <location>
        <position position="25"/>
    </location>
    <ligand>
        <name>substrate</name>
    </ligand>
</feature>
<evidence type="ECO:0000313" key="13">
    <source>
        <dbReference type="Proteomes" id="UP000002382"/>
    </source>
</evidence>
<protein>
    <recommendedName>
        <fullName evidence="4 11">Beta-glucosidase</fullName>
        <ecNumber evidence="4 11">3.2.1.21</ecNumber>
    </recommendedName>
</protein>
<feature type="binding site" evidence="10">
    <location>
        <position position="171"/>
    </location>
    <ligand>
        <name>substrate</name>
    </ligand>
</feature>
<evidence type="ECO:0000256" key="6">
    <source>
        <dbReference type="ARBA" id="ARBA00023001"/>
    </source>
</evidence>
<dbReference type="InterPro" id="IPR033132">
    <property type="entry name" value="GH_1_N_CS"/>
</dbReference>
<keyword evidence="5 11" id="KW-0378">Hydrolase</keyword>
<proteinExistence type="inferred from homology"/>
<dbReference type="PROSITE" id="PS00653">
    <property type="entry name" value="GLYCOSYL_HYDROL_F1_2"/>
    <property type="match status" value="1"/>
</dbReference>
<dbReference type="AlphaFoldDB" id="C5CHI5"/>
<evidence type="ECO:0000313" key="12">
    <source>
        <dbReference type="EMBL" id="ACR79740.1"/>
    </source>
</evidence>
<keyword evidence="6" id="KW-0136">Cellulose degradation</keyword>
<dbReference type="Pfam" id="PF00232">
    <property type="entry name" value="Glyco_hydro_1"/>
    <property type="match status" value="1"/>
</dbReference>
<feature type="binding site" evidence="10">
    <location>
        <position position="126"/>
    </location>
    <ligand>
        <name>substrate</name>
    </ligand>
</feature>
<sequence length="453" mass="52090">MPENRVSAEDFPEGFLWGVASSSYQIEGADLEDGKGPSIWTEYTKYKDNIVDGESGMIACDHYHRYTEDIFLMQDLGANAYRFSVSWPRIFPDGYGKPNPFGLDFYDRLIDNLLEAGITPFLTLYHYDLPLKLQQEHRGWESRETISYFLEYAHFLFKKFGDRVKYWITLNQPLRISHRSYIDGKAAPGKGKSPKDSFQVAHHLLLAHAGATKIMKQEIPDGKIGISNSSIYVEPIEDTPEHKRAALLLDQFYNDWFYLPPVSGKYPEELMLELKKRGWAPEMEPDDMDNIVAEQDFWGINYYTRALAIQSNNSLLGFAQASPKFPATRRGAEIYPCGLFLVLKKIHKNFDSKQIYITENGMDLDSPVASGKLEDTERIIFLKEHIVQLKKAVDSGIPIKGYFVWSLLDNFEWTSGYTLKFGLVYVDRNNGLKRIPKASYYFYRDFIAGKISL</sequence>
<keyword evidence="9" id="KW-0624">Polysaccharide degradation</keyword>
<evidence type="ECO:0000256" key="9">
    <source>
        <dbReference type="ARBA" id="ARBA00023326"/>
    </source>
</evidence>
<evidence type="ECO:0000256" key="5">
    <source>
        <dbReference type="ARBA" id="ARBA00022801"/>
    </source>
</evidence>
<keyword evidence="8 11" id="KW-0326">Glycosidase</keyword>
<dbReference type="GO" id="GO:0008422">
    <property type="term" value="F:beta-glucosidase activity"/>
    <property type="evidence" value="ECO:0007669"/>
    <property type="project" value="UniProtKB-EC"/>
</dbReference>
<evidence type="ECO:0000256" key="1">
    <source>
        <dbReference type="ARBA" id="ARBA00000448"/>
    </source>
</evidence>
<keyword evidence="13" id="KW-1185">Reference proteome</keyword>